<name>A0A1F7KF11_9BACT</name>
<evidence type="ECO:0000256" key="2">
    <source>
        <dbReference type="ARBA" id="ARBA00022475"/>
    </source>
</evidence>
<keyword evidence="6 8" id="KW-1133">Transmembrane helix</keyword>
<dbReference type="PANTHER" id="PTHR33908:SF11">
    <property type="entry name" value="MEMBRANE PROTEIN"/>
    <property type="match status" value="1"/>
</dbReference>
<feature type="transmembrane region" description="Helical" evidence="8">
    <location>
        <begin position="86"/>
        <end position="107"/>
    </location>
</feature>
<keyword evidence="7 8" id="KW-0472">Membrane</keyword>
<feature type="transmembrane region" description="Helical" evidence="8">
    <location>
        <begin position="140"/>
        <end position="157"/>
    </location>
</feature>
<feature type="transmembrane region" description="Helical" evidence="8">
    <location>
        <begin position="265"/>
        <end position="285"/>
    </location>
</feature>
<evidence type="ECO:0000256" key="5">
    <source>
        <dbReference type="ARBA" id="ARBA00022692"/>
    </source>
</evidence>
<evidence type="ECO:0000313" key="10">
    <source>
        <dbReference type="EMBL" id="OGK66452.1"/>
    </source>
</evidence>
<feature type="transmembrane region" description="Helical" evidence="8">
    <location>
        <begin position="203"/>
        <end position="220"/>
    </location>
</feature>
<keyword evidence="5 8" id="KW-0812">Transmembrane</keyword>
<feature type="transmembrane region" description="Helical" evidence="8">
    <location>
        <begin position="316"/>
        <end position="337"/>
    </location>
</feature>
<feature type="transmembrane region" description="Helical" evidence="8">
    <location>
        <begin position="344"/>
        <end position="365"/>
    </location>
</feature>
<dbReference type="GO" id="GO:0009103">
    <property type="term" value="P:lipopolysaccharide biosynthetic process"/>
    <property type="evidence" value="ECO:0007669"/>
    <property type="project" value="UniProtKB-ARBA"/>
</dbReference>
<evidence type="ECO:0000256" key="4">
    <source>
        <dbReference type="ARBA" id="ARBA00022679"/>
    </source>
</evidence>
<keyword evidence="4" id="KW-0808">Transferase</keyword>
<dbReference type="GO" id="GO:0005886">
    <property type="term" value="C:plasma membrane"/>
    <property type="evidence" value="ECO:0007669"/>
    <property type="project" value="UniProtKB-SubCell"/>
</dbReference>
<accession>A0A1F7KF11</accession>
<feature type="domain" description="Glycosyltransferase RgtA/B/C/D-like" evidence="9">
    <location>
        <begin position="87"/>
        <end position="220"/>
    </location>
</feature>
<evidence type="ECO:0000256" key="6">
    <source>
        <dbReference type="ARBA" id="ARBA00022989"/>
    </source>
</evidence>
<evidence type="ECO:0000256" key="8">
    <source>
        <dbReference type="SAM" id="Phobius"/>
    </source>
</evidence>
<organism evidence="10 11">
    <name type="scientific">Candidatus Roizmanbacteria bacterium RIFOXYA1_FULL_41_12</name>
    <dbReference type="NCBI Taxonomy" id="1802082"/>
    <lineage>
        <taxon>Bacteria</taxon>
        <taxon>Candidatus Roizmaniibacteriota</taxon>
    </lineage>
</organism>
<dbReference type="Proteomes" id="UP000178450">
    <property type="component" value="Unassembled WGS sequence"/>
</dbReference>
<dbReference type="PANTHER" id="PTHR33908">
    <property type="entry name" value="MANNOSYLTRANSFERASE YKCB-RELATED"/>
    <property type="match status" value="1"/>
</dbReference>
<dbReference type="EMBL" id="MGBG01000007">
    <property type="protein sequence ID" value="OGK66452.1"/>
    <property type="molecule type" value="Genomic_DNA"/>
</dbReference>
<proteinExistence type="predicted"/>
<feature type="transmembrane region" description="Helical" evidence="8">
    <location>
        <begin position="163"/>
        <end position="191"/>
    </location>
</feature>
<evidence type="ECO:0000313" key="11">
    <source>
        <dbReference type="Proteomes" id="UP000178450"/>
    </source>
</evidence>
<sequence>MAIGVRLYKINNSLTEWFSWRQSDTAAVGRFLQQNNFNLLKPQYYDLSNIQSAVDNPGGWRMVEFPIYNAMFAGLNSTFPAISLEMWARIVTIAFSLLIIVCLFFILESEFGLAEAFFGSLFFAVNPFIVFYSRTILPDMPATAMAFLAIYFLYRYLKGDWFVLLLASLSMATALLMKPTVIFFIVPALYLLWIKAHSSANKIITIVVFMLFSILPLVWWRHYIQQFPEGIPYSQWLLTSVNTSTGLQSIFFRPAFFRWIFFERISQLIMGGYLVFFLLFGLFIETKKNLKLHFWLFLAALLYLFTFQGGNVQHEYYQILIMPALAMLVGVGVGNYFRQKKAGYLVLRVLITLAIFTSATLFTFYQVRGKYDEQPNLMLIADVLHSLTNKNDLIVSDSQGDTTLLYLSDRRGYPAPYRELPILKDQGADYFVTQNLDYKEKLAGQYSLVFENDQVLIFKL</sequence>
<dbReference type="Pfam" id="PF13231">
    <property type="entry name" value="PMT_2"/>
    <property type="match status" value="1"/>
</dbReference>
<protein>
    <recommendedName>
        <fullName evidence="9">Glycosyltransferase RgtA/B/C/D-like domain-containing protein</fullName>
    </recommendedName>
</protein>
<evidence type="ECO:0000256" key="1">
    <source>
        <dbReference type="ARBA" id="ARBA00004651"/>
    </source>
</evidence>
<comment type="caution">
    <text evidence="10">The sequence shown here is derived from an EMBL/GenBank/DDBJ whole genome shotgun (WGS) entry which is preliminary data.</text>
</comment>
<dbReference type="InterPro" id="IPR050297">
    <property type="entry name" value="LipidA_mod_glycosyltrf_83"/>
</dbReference>
<comment type="subcellular location">
    <subcellularLocation>
        <location evidence="1">Cell membrane</location>
        <topology evidence="1">Multi-pass membrane protein</topology>
    </subcellularLocation>
</comment>
<feature type="transmembrane region" description="Helical" evidence="8">
    <location>
        <begin position="113"/>
        <end position="133"/>
    </location>
</feature>
<dbReference type="AlphaFoldDB" id="A0A1F7KF11"/>
<keyword evidence="2" id="KW-1003">Cell membrane</keyword>
<dbReference type="InterPro" id="IPR038731">
    <property type="entry name" value="RgtA/B/C-like"/>
</dbReference>
<evidence type="ECO:0000259" key="9">
    <source>
        <dbReference type="Pfam" id="PF13231"/>
    </source>
</evidence>
<evidence type="ECO:0000256" key="7">
    <source>
        <dbReference type="ARBA" id="ARBA00023136"/>
    </source>
</evidence>
<gene>
    <name evidence="10" type="ORF">A2209_01725</name>
</gene>
<dbReference type="GO" id="GO:0016763">
    <property type="term" value="F:pentosyltransferase activity"/>
    <property type="evidence" value="ECO:0007669"/>
    <property type="project" value="TreeGrafter"/>
</dbReference>
<reference evidence="10 11" key="1">
    <citation type="journal article" date="2016" name="Nat. Commun.">
        <title>Thousands of microbial genomes shed light on interconnected biogeochemical processes in an aquifer system.</title>
        <authorList>
            <person name="Anantharaman K."/>
            <person name="Brown C.T."/>
            <person name="Hug L.A."/>
            <person name="Sharon I."/>
            <person name="Castelle C.J."/>
            <person name="Probst A.J."/>
            <person name="Thomas B.C."/>
            <person name="Singh A."/>
            <person name="Wilkins M.J."/>
            <person name="Karaoz U."/>
            <person name="Brodie E.L."/>
            <person name="Williams K.H."/>
            <person name="Hubbard S.S."/>
            <person name="Banfield J.F."/>
        </authorList>
    </citation>
    <scope>NUCLEOTIDE SEQUENCE [LARGE SCALE GENOMIC DNA]</scope>
</reference>
<feature type="transmembrane region" description="Helical" evidence="8">
    <location>
        <begin position="292"/>
        <end position="310"/>
    </location>
</feature>
<keyword evidence="3" id="KW-0328">Glycosyltransferase</keyword>
<evidence type="ECO:0000256" key="3">
    <source>
        <dbReference type="ARBA" id="ARBA00022676"/>
    </source>
</evidence>